<dbReference type="PANTHER" id="PTHR47706:SF10">
    <property type="entry name" value="NMRA-LIKE DOMAIN-CONTAINING PROTEIN"/>
    <property type="match status" value="1"/>
</dbReference>
<dbReference type="InterPro" id="IPR045312">
    <property type="entry name" value="PCBER-like"/>
</dbReference>
<proteinExistence type="predicted"/>
<dbReference type="InterPro" id="IPR051609">
    <property type="entry name" value="NmrA/Isoflavone_reductase-like"/>
</dbReference>
<dbReference type="InterPro" id="IPR008030">
    <property type="entry name" value="NmrA-like"/>
</dbReference>
<sequence length="317" mass="33366">MSTSLNKVAVVGASGNVGVPLVKELLSQGFTVTALTRASSSSTFPPGVSVKKLDDFGSTSSLTAALQGQDAVVSTIATMAVGDQNILVNAAIAAGVKRFVPSEYGINTRTMGKEGMGAILSAKAKLGDYLIEKAAQNESFSWTGLATGSFFDWSLDVGTYGINKTNKTATIYDSGNARFQVSNLPFIAKAITAILLRPAKTKNQYLSVASGHISQNEILRIAEQETGENWKLEHVNTADLTAAGNAALEKGEYGQAFVPLLLAHFFSDGQSHALTSDEIANEALGLEEEDLSEAVKAWLRESQSSAGTGLQDQLPIS</sequence>
<reference evidence="4 5" key="1">
    <citation type="journal article" date="2024" name="J. Plant Pathol.">
        <title>Sequence and assembly of the genome of Seiridium unicorne, isolate CBS 538.82, causal agent of cypress canker disease.</title>
        <authorList>
            <person name="Scali E."/>
            <person name="Rocca G.D."/>
            <person name="Danti R."/>
            <person name="Garbelotto M."/>
            <person name="Barberini S."/>
            <person name="Baroncelli R."/>
            <person name="Emiliani G."/>
        </authorList>
    </citation>
    <scope>NUCLEOTIDE SEQUENCE [LARGE SCALE GENOMIC DNA]</scope>
    <source>
        <strain evidence="4 5">BM-138-508</strain>
    </source>
</reference>
<evidence type="ECO:0000259" key="3">
    <source>
        <dbReference type="Pfam" id="PF05368"/>
    </source>
</evidence>
<feature type="domain" description="NmrA-like" evidence="3">
    <location>
        <begin position="6"/>
        <end position="238"/>
    </location>
</feature>
<protein>
    <recommendedName>
        <fullName evidence="3">NmrA-like domain-containing protein</fullName>
    </recommendedName>
</protein>
<keyword evidence="1" id="KW-0521">NADP</keyword>
<dbReference type="Pfam" id="PF05368">
    <property type="entry name" value="NmrA"/>
    <property type="match status" value="1"/>
</dbReference>
<dbReference type="PANTHER" id="PTHR47706">
    <property type="entry name" value="NMRA-LIKE FAMILY PROTEIN"/>
    <property type="match status" value="1"/>
</dbReference>
<dbReference type="InterPro" id="IPR036291">
    <property type="entry name" value="NAD(P)-bd_dom_sf"/>
</dbReference>
<dbReference type="CDD" id="cd05259">
    <property type="entry name" value="PCBER_SDR_a"/>
    <property type="match status" value="1"/>
</dbReference>
<evidence type="ECO:0000313" key="5">
    <source>
        <dbReference type="Proteomes" id="UP001408356"/>
    </source>
</evidence>
<keyword evidence="5" id="KW-1185">Reference proteome</keyword>
<evidence type="ECO:0000256" key="2">
    <source>
        <dbReference type="ARBA" id="ARBA00023002"/>
    </source>
</evidence>
<organism evidence="4 5">
    <name type="scientific">Seiridium unicorne</name>
    <dbReference type="NCBI Taxonomy" id="138068"/>
    <lineage>
        <taxon>Eukaryota</taxon>
        <taxon>Fungi</taxon>
        <taxon>Dikarya</taxon>
        <taxon>Ascomycota</taxon>
        <taxon>Pezizomycotina</taxon>
        <taxon>Sordariomycetes</taxon>
        <taxon>Xylariomycetidae</taxon>
        <taxon>Amphisphaeriales</taxon>
        <taxon>Sporocadaceae</taxon>
        <taxon>Seiridium</taxon>
    </lineage>
</organism>
<keyword evidence="2" id="KW-0560">Oxidoreductase</keyword>
<dbReference type="SUPFAM" id="SSF51735">
    <property type="entry name" value="NAD(P)-binding Rossmann-fold domains"/>
    <property type="match status" value="1"/>
</dbReference>
<dbReference type="Proteomes" id="UP001408356">
    <property type="component" value="Unassembled WGS sequence"/>
</dbReference>
<dbReference type="Gene3D" id="3.90.25.10">
    <property type="entry name" value="UDP-galactose 4-epimerase, domain 1"/>
    <property type="match status" value="1"/>
</dbReference>
<dbReference type="Gene3D" id="3.40.50.720">
    <property type="entry name" value="NAD(P)-binding Rossmann-like Domain"/>
    <property type="match status" value="1"/>
</dbReference>
<name>A0ABR2VFF4_9PEZI</name>
<accession>A0ABR2VFF4</accession>
<dbReference type="EMBL" id="JARVKF010000013">
    <property type="protein sequence ID" value="KAK9425574.1"/>
    <property type="molecule type" value="Genomic_DNA"/>
</dbReference>
<gene>
    <name evidence="4" type="ORF">SUNI508_02935</name>
</gene>
<comment type="caution">
    <text evidence="4">The sequence shown here is derived from an EMBL/GenBank/DDBJ whole genome shotgun (WGS) entry which is preliminary data.</text>
</comment>
<evidence type="ECO:0000256" key="1">
    <source>
        <dbReference type="ARBA" id="ARBA00022857"/>
    </source>
</evidence>
<evidence type="ECO:0000313" key="4">
    <source>
        <dbReference type="EMBL" id="KAK9425574.1"/>
    </source>
</evidence>